<reference evidence="10" key="1">
    <citation type="submission" date="2021-01" db="EMBL/GenBank/DDBJ databases">
        <authorList>
            <consortium name="Genoscope - CEA"/>
            <person name="William W."/>
        </authorList>
    </citation>
    <scope>NUCLEOTIDE SEQUENCE</scope>
</reference>
<dbReference type="InterPro" id="IPR000849">
    <property type="entry name" value="Sugar_P_transporter"/>
</dbReference>
<evidence type="ECO:0000256" key="8">
    <source>
        <dbReference type="SAM" id="Coils"/>
    </source>
</evidence>
<comment type="caution">
    <text evidence="10">The sequence shown here is derived from an EMBL/GenBank/DDBJ whole genome shotgun (WGS) entry which is preliminary data.</text>
</comment>
<proteinExistence type="inferred from homology"/>
<evidence type="ECO:0000256" key="4">
    <source>
        <dbReference type="ARBA" id="ARBA00022597"/>
    </source>
</evidence>
<keyword evidence="11" id="KW-1185">Reference proteome</keyword>
<comment type="similarity">
    <text evidence="2">Belongs to the major facilitator superfamily. Organophosphate:Pi antiporter (OPA) (TC 2.A.1.4) family.</text>
</comment>
<evidence type="ECO:0000256" key="7">
    <source>
        <dbReference type="ARBA" id="ARBA00023136"/>
    </source>
</evidence>
<feature type="transmembrane region" description="Helical" evidence="9">
    <location>
        <begin position="81"/>
        <end position="103"/>
    </location>
</feature>
<keyword evidence="6 9" id="KW-1133">Transmembrane helix</keyword>
<accession>A0A8S1RI88</accession>
<sequence length="476" mass="53603">MFASQIPGVKSQRIITFILCFFQYVFIHCTRSTWSYVSGDMTNQNYFTSKYLGYINFSFLFFYGIAISCLGQFGDRMNLRLFILAGTFTTSIIFTIIGVMIQIQEKKNYLYLILQILNGMSQSTAWPGLLAILNNWFVTDKKILLLGCFAAAPNVGDIFGDIYSGSLIGRDDLPLYSAVYLAAVSLFIINLINVFFLQSGPQADIKKRMIEEYEQNKKKEKKNENQQLTIALIEKKYENTLNFSLNLSKNETVDNNQPTLQVNQQQEQLNYFTAWFVPNVAFYAFAFGCVKAVYYILTFWLPAYLDLKKVPDVAWITAQTDVGSIPGGILVCFIGYYYNKRAVIIVPALWIGTIVMISVNYSGSLKHEVAGYISLIFLTGLFIGGCYNNIQAAITVELSNQPELSKNKQATTTVVSVIMGYGAIFAAINQIIVSYVEQKLFLYCGAISIIGGIILIPLVIKEVQRMKLDSKMKLDS</sequence>
<evidence type="ECO:0000256" key="6">
    <source>
        <dbReference type="ARBA" id="ARBA00022989"/>
    </source>
</evidence>
<keyword evidence="5 9" id="KW-0812">Transmembrane</keyword>
<evidence type="ECO:0000256" key="5">
    <source>
        <dbReference type="ARBA" id="ARBA00022692"/>
    </source>
</evidence>
<dbReference type="GO" id="GO:0005789">
    <property type="term" value="C:endoplasmic reticulum membrane"/>
    <property type="evidence" value="ECO:0007669"/>
    <property type="project" value="TreeGrafter"/>
</dbReference>
<organism evidence="10 11">
    <name type="scientific">Paramecium sonneborni</name>
    <dbReference type="NCBI Taxonomy" id="65129"/>
    <lineage>
        <taxon>Eukaryota</taxon>
        <taxon>Sar</taxon>
        <taxon>Alveolata</taxon>
        <taxon>Ciliophora</taxon>
        <taxon>Intramacronucleata</taxon>
        <taxon>Oligohymenophorea</taxon>
        <taxon>Peniculida</taxon>
        <taxon>Parameciidae</taxon>
        <taxon>Paramecium</taxon>
    </lineage>
</organism>
<gene>
    <name evidence="10" type="ORF">PSON_ATCC_30995.1.T1740075</name>
</gene>
<evidence type="ECO:0000256" key="9">
    <source>
        <dbReference type="SAM" id="Phobius"/>
    </source>
</evidence>
<dbReference type="GO" id="GO:0022857">
    <property type="term" value="F:transmembrane transporter activity"/>
    <property type="evidence" value="ECO:0007669"/>
    <property type="project" value="InterPro"/>
</dbReference>
<dbReference type="PANTHER" id="PTHR43184:SF12">
    <property type="entry name" value="SUGAR PHOSPHATE EXCHANGER 3"/>
    <property type="match status" value="1"/>
</dbReference>
<name>A0A8S1RI88_9CILI</name>
<evidence type="ECO:0000256" key="3">
    <source>
        <dbReference type="ARBA" id="ARBA00022448"/>
    </source>
</evidence>
<keyword evidence="7 9" id="KW-0472">Membrane</keyword>
<dbReference type="OrthoDB" id="308680at2759"/>
<feature type="transmembrane region" description="Helical" evidence="9">
    <location>
        <begin position="109"/>
        <end position="131"/>
    </location>
</feature>
<dbReference type="Proteomes" id="UP000692954">
    <property type="component" value="Unassembled WGS sequence"/>
</dbReference>
<feature type="transmembrane region" description="Helical" evidence="9">
    <location>
        <begin position="280"/>
        <end position="301"/>
    </location>
</feature>
<feature type="transmembrane region" description="Helical" evidence="9">
    <location>
        <begin position="143"/>
        <end position="163"/>
    </location>
</feature>
<dbReference type="Pfam" id="PF07690">
    <property type="entry name" value="MFS_1"/>
    <property type="match status" value="1"/>
</dbReference>
<feature type="transmembrane region" description="Helical" evidence="9">
    <location>
        <begin position="343"/>
        <end position="363"/>
    </location>
</feature>
<feature type="transmembrane region" description="Helical" evidence="9">
    <location>
        <begin position="440"/>
        <end position="460"/>
    </location>
</feature>
<keyword evidence="4" id="KW-0762">Sugar transport</keyword>
<comment type="subcellular location">
    <subcellularLocation>
        <location evidence="1">Membrane</location>
        <topology evidence="1">Multi-pass membrane protein</topology>
    </subcellularLocation>
</comment>
<dbReference type="AlphaFoldDB" id="A0A8S1RI88"/>
<feature type="transmembrane region" description="Helical" evidence="9">
    <location>
        <begin position="410"/>
        <end position="428"/>
    </location>
</feature>
<dbReference type="InterPro" id="IPR011701">
    <property type="entry name" value="MFS"/>
</dbReference>
<feature type="coiled-coil region" evidence="8">
    <location>
        <begin position="203"/>
        <end position="236"/>
    </location>
</feature>
<feature type="transmembrane region" description="Helical" evidence="9">
    <location>
        <begin position="369"/>
        <end position="390"/>
    </location>
</feature>
<keyword evidence="3" id="KW-0813">Transport</keyword>
<protein>
    <submittedName>
        <fullName evidence="10">Uncharacterized protein</fullName>
    </submittedName>
</protein>
<feature type="transmembrane region" description="Helical" evidence="9">
    <location>
        <begin position="175"/>
        <end position="197"/>
    </location>
</feature>
<dbReference type="PANTHER" id="PTHR43184">
    <property type="entry name" value="MAJOR FACILITATOR SUPERFAMILY TRANSPORTER 16, ISOFORM B"/>
    <property type="match status" value="1"/>
</dbReference>
<dbReference type="EMBL" id="CAJJDN010000174">
    <property type="protein sequence ID" value="CAD8127267.1"/>
    <property type="molecule type" value="Genomic_DNA"/>
</dbReference>
<feature type="transmembrane region" description="Helical" evidence="9">
    <location>
        <begin position="313"/>
        <end position="336"/>
    </location>
</feature>
<evidence type="ECO:0000256" key="1">
    <source>
        <dbReference type="ARBA" id="ARBA00004141"/>
    </source>
</evidence>
<evidence type="ECO:0000313" key="11">
    <source>
        <dbReference type="Proteomes" id="UP000692954"/>
    </source>
</evidence>
<dbReference type="PIRSF" id="PIRSF002808">
    <property type="entry name" value="Hexose_phosphate_transp"/>
    <property type="match status" value="1"/>
</dbReference>
<keyword evidence="8" id="KW-0175">Coiled coil</keyword>
<feature type="transmembrane region" description="Helical" evidence="9">
    <location>
        <begin position="54"/>
        <end position="74"/>
    </location>
</feature>
<evidence type="ECO:0000313" key="10">
    <source>
        <dbReference type="EMBL" id="CAD8127267.1"/>
    </source>
</evidence>
<feature type="transmembrane region" description="Helical" evidence="9">
    <location>
        <begin position="14"/>
        <end position="34"/>
    </location>
</feature>
<evidence type="ECO:0000256" key="2">
    <source>
        <dbReference type="ARBA" id="ARBA00009598"/>
    </source>
</evidence>